<feature type="coiled-coil region" evidence="9">
    <location>
        <begin position="58"/>
        <end position="186"/>
    </location>
</feature>
<name>A0A937K2Q6_9BACT</name>
<dbReference type="CDD" id="cd00075">
    <property type="entry name" value="HATPase"/>
    <property type="match status" value="1"/>
</dbReference>
<dbReference type="FunFam" id="3.30.565.10:FF:000006">
    <property type="entry name" value="Sensor histidine kinase WalK"/>
    <property type="match status" value="1"/>
</dbReference>
<comment type="caution">
    <text evidence="11">The sequence shown here is derived from an EMBL/GenBank/DDBJ whole genome shotgun (WGS) entry which is preliminary data.</text>
</comment>
<evidence type="ECO:0000313" key="11">
    <source>
        <dbReference type="EMBL" id="MBL3658856.1"/>
    </source>
</evidence>
<dbReference type="SUPFAM" id="SSF55874">
    <property type="entry name" value="ATPase domain of HSP90 chaperone/DNA topoisomerase II/histidine kinase"/>
    <property type="match status" value="1"/>
</dbReference>
<evidence type="ECO:0000256" key="8">
    <source>
        <dbReference type="ARBA" id="ARBA00023012"/>
    </source>
</evidence>
<dbReference type="Pfam" id="PF02518">
    <property type="entry name" value="HATPase_c"/>
    <property type="match status" value="1"/>
</dbReference>
<keyword evidence="5" id="KW-0547">Nucleotide-binding</keyword>
<evidence type="ECO:0000256" key="4">
    <source>
        <dbReference type="ARBA" id="ARBA00022679"/>
    </source>
</evidence>
<dbReference type="EMBL" id="JAESIY010000018">
    <property type="protein sequence ID" value="MBL3658856.1"/>
    <property type="molecule type" value="Genomic_DNA"/>
</dbReference>
<dbReference type="GO" id="GO:0005524">
    <property type="term" value="F:ATP binding"/>
    <property type="evidence" value="ECO:0007669"/>
    <property type="project" value="UniProtKB-KW"/>
</dbReference>
<feature type="domain" description="Histidine kinase" evidence="10">
    <location>
        <begin position="193"/>
        <end position="410"/>
    </location>
</feature>
<evidence type="ECO:0000256" key="3">
    <source>
        <dbReference type="ARBA" id="ARBA00022553"/>
    </source>
</evidence>
<dbReference type="InterPro" id="IPR050351">
    <property type="entry name" value="BphY/WalK/GraS-like"/>
</dbReference>
<dbReference type="SMART" id="SM00388">
    <property type="entry name" value="HisKA"/>
    <property type="match status" value="1"/>
</dbReference>
<protein>
    <recommendedName>
        <fullName evidence="2">histidine kinase</fullName>
        <ecNumber evidence="2">2.7.13.3</ecNumber>
    </recommendedName>
</protein>
<dbReference type="GO" id="GO:0000155">
    <property type="term" value="F:phosphorelay sensor kinase activity"/>
    <property type="evidence" value="ECO:0007669"/>
    <property type="project" value="InterPro"/>
</dbReference>
<evidence type="ECO:0000256" key="5">
    <source>
        <dbReference type="ARBA" id="ARBA00022741"/>
    </source>
</evidence>
<keyword evidence="8" id="KW-0902">Two-component regulatory system</keyword>
<organism evidence="11 12">
    <name type="scientific">Fulvivirga sediminis</name>
    <dbReference type="NCBI Taxonomy" id="2803949"/>
    <lineage>
        <taxon>Bacteria</taxon>
        <taxon>Pseudomonadati</taxon>
        <taxon>Bacteroidota</taxon>
        <taxon>Cytophagia</taxon>
        <taxon>Cytophagales</taxon>
        <taxon>Fulvivirgaceae</taxon>
        <taxon>Fulvivirga</taxon>
    </lineage>
</organism>
<dbReference type="Gene3D" id="3.30.565.10">
    <property type="entry name" value="Histidine kinase-like ATPase, C-terminal domain"/>
    <property type="match status" value="1"/>
</dbReference>
<dbReference type="InterPro" id="IPR036097">
    <property type="entry name" value="HisK_dim/P_sf"/>
</dbReference>
<dbReference type="SMART" id="SM00387">
    <property type="entry name" value="HATPase_c"/>
    <property type="match status" value="1"/>
</dbReference>
<dbReference type="InterPro" id="IPR004358">
    <property type="entry name" value="Sig_transdc_His_kin-like_C"/>
</dbReference>
<dbReference type="CDD" id="cd00082">
    <property type="entry name" value="HisKA"/>
    <property type="match status" value="1"/>
</dbReference>
<keyword evidence="12" id="KW-1185">Reference proteome</keyword>
<dbReference type="GO" id="GO:0030295">
    <property type="term" value="F:protein kinase activator activity"/>
    <property type="evidence" value="ECO:0007669"/>
    <property type="project" value="TreeGrafter"/>
</dbReference>
<reference evidence="11" key="1">
    <citation type="submission" date="2021-01" db="EMBL/GenBank/DDBJ databases">
        <title>Fulvivirga kasyanovii gen. nov., sp nov., a novel member of the phylum Bacteroidetes isolated from seawater in a mussel farm.</title>
        <authorList>
            <person name="Zhao L.-H."/>
            <person name="Wang Z.-J."/>
        </authorList>
    </citation>
    <scope>NUCLEOTIDE SEQUENCE</scope>
    <source>
        <strain evidence="11">2943</strain>
    </source>
</reference>
<keyword evidence="9" id="KW-0175">Coiled coil</keyword>
<dbReference type="InterPro" id="IPR003594">
    <property type="entry name" value="HATPase_dom"/>
</dbReference>
<gene>
    <name evidence="11" type="ORF">JL102_22090</name>
</gene>
<dbReference type="Proteomes" id="UP000659388">
    <property type="component" value="Unassembled WGS sequence"/>
</dbReference>
<keyword evidence="4" id="KW-0808">Transferase</keyword>
<dbReference type="EC" id="2.7.13.3" evidence="2"/>
<evidence type="ECO:0000256" key="7">
    <source>
        <dbReference type="ARBA" id="ARBA00022840"/>
    </source>
</evidence>
<dbReference type="RefSeq" id="WP_202246648.1">
    <property type="nucleotide sequence ID" value="NZ_JAESIY010000018.1"/>
</dbReference>
<keyword evidence="3" id="KW-0597">Phosphoprotein</keyword>
<dbReference type="AlphaFoldDB" id="A0A937K2Q6"/>
<evidence type="ECO:0000313" key="12">
    <source>
        <dbReference type="Proteomes" id="UP000659388"/>
    </source>
</evidence>
<dbReference type="Gene3D" id="1.10.287.130">
    <property type="match status" value="1"/>
</dbReference>
<dbReference type="PANTHER" id="PTHR42878:SF7">
    <property type="entry name" value="SENSOR HISTIDINE KINASE GLRK"/>
    <property type="match status" value="1"/>
</dbReference>
<sequence>MTNIKKDVKKPTYSFLPKGFANGLLTLSEKSTDPDLKHFIKEHMEFIKYALPSNDEYVKDVTTEIDNLKIEANQLKRKNEIVSSDNYLLEHKKKELLKLMDHLEDAYENIWHKNEELSRQKQKIEEQAHQLKEANETITEKNEELKDQADYLYNANETIGNMHAITRKQKDELMQKNIELINLNNEKNSLIGIVAHDLKSPLSQIKGLVSVIKIHPERIDEETMKYLNTIEYSAGRLNDMVTRILDVESMESNVLNVQFTEVDLSEILLGIISNYKLIAEEKSITLNYELNKPIIAEADEDLAYQILENLISNALKFSPRRTTVTINLTEEEGHSLFEVKDQGPGLSEEDKKKLFRKYQKLSARPTGNEISTGLGLSIVKKYTDAINAEIWCESEVKKGASFFVKFKREV</sequence>
<keyword evidence="6" id="KW-0418">Kinase</keyword>
<evidence type="ECO:0000256" key="2">
    <source>
        <dbReference type="ARBA" id="ARBA00012438"/>
    </source>
</evidence>
<evidence type="ECO:0000256" key="9">
    <source>
        <dbReference type="SAM" id="Coils"/>
    </source>
</evidence>
<dbReference type="PRINTS" id="PR00344">
    <property type="entry name" value="BCTRLSENSOR"/>
</dbReference>
<dbReference type="InterPro" id="IPR036890">
    <property type="entry name" value="HATPase_C_sf"/>
</dbReference>
<accession>A0A937K2Q6</accession>
<dbReference type="Pfam" id="PF00512">
    <property type="entry name" value="HisKA"/>
    <property type="match status" value="1"/>
</dbReference>
<dbReference type="InterPro" id="IPR003661">
    <property type="entry name" value="HisK_dim/P_dom"/>
</dbReference>
<dbReference type="InterPro" id="IPR005467">
    <property type="entry name" value="His_kinase_dom"/>
</dbReference>
<proteinExistence type="predicted"/>
<evidence type="ECO:0000256" key="6">
    <source>
        <dbReference type="ARBA" id="ARBA00022777"/>
    </source>
</evidence>
<dbReference type="GO" id="GO:0000156">
    <property type="term" value="F:phosphorelay response regulator activity"/>
    <property type="evidence" value="ECO:0007669"/>
    <property type="project" value="TreeGrafter"/>
</dbReference>
<evidence type="ECO:0000259" key="10">
    <source>
        <dbReference type="PROSITE" id="PS50109"/>
    </source>
</evidence>
<keyword evidence="7" id="KW-0067">ATP-binding</keyword>
<dbReference type="PROSITE" id="PS50109">
    <property type="entry name" value="HIS_KIN"/>
    <property type="match status" value="1"/>
</dbReference>
<dbReference type="GO" id="GO:0007234">
    <property type="term" value="P:osmosensory signaling via phosphorelay pathway"/>
    <property type="evidence" value="ECO:0007669"/>
    <property type="project" value="TreeGrafter"/>
</dbReference>
<dbReference type="SUPFAM" id="SSF47384">
    <property type="entry name" value="Homodimeric domain of signal transducing histidine kinase"/>
    <property type="match status" value="1"/>
</dbReference>
<comment type="catalytic activity">
    <reaction evidence="1">
        <text>ATP + protein L-histidine = ADP + protein N-phospho-L-histidine.</text>
        <dbReference type="EC" id="2.7.13.3"/>
    </reaction>
</comment>
<evidence type="ECO:0000256" key="1">
    <source>
        <dbReference type="ARBA" id="ARBA00000085"/>
    </source>
</evidence>
<dbReference type="PANTHER" id="PTHR42878">
    <property type="entry name" value="TWO-COMPONENT HISTIDINE KINASE"/>
    <property type="match status" value="1"/>
</dbReference>